<dbReference type="InterPro" id="IPR036693">
    <property type="entry name" value="TF_LuxR_autoind-bd_dom_sf"/>
</dbReference>
<dbReference type="InterPro" id="IPR000792">
    <property type="entry name" value="Tscrpt_reg_LuxR_C"/>
</dbReference>
<dbReference type="Gene3D" id="1.10.10.10">
    <property type="entry name" value="Winged helix-like DNA-binding domain superfamily/Winged helix DNA-binding domain"/>
    <property type="match status" value="1"/>
</dbReference>
<protein>
    <submittedName>
        <fullName evidence="5">Autoinducer-binding domain protein</fullName>
    </submittedName>
</protein>
<gene>
    <name evidence="5" type="ordered locus">Mesci_5573</name>
</gene>
<dbReference type="Proteomes" id="UP000007471">
    <property type="component" value="Chromosome"/>
</dbReference>
<name>E8TFK4_MESCW</name>
<dbReference type="Pfam" id="PF00196">
    <property type="entry name" value="GerE"/>
    <property type="match status" value="1"/>
</dbReference>
<evidence type="ECO:0000256" key="3">
    <source>
        <dbReference type="ARBA" id="ARBA00023163"/>
    </source>
</evidence>
<dbReference type="EMBL" id="CP002447">
    <property type="protein sequence ID" value="ADV14667.1"/>
    <property type="molecule type" value="Genomic_DNA"/>
</dbReference>
<proteinExistence type="predicted"/>
<dbReference type="PROSITE" id="PS50043">
    <property type="entry name" value="HTH_LUXR_2"/>
    <property type="match status" value="1"/>
</dbReference>
<keyword evidence="2" id="KW-0238">DNA-binding</keyword>
<dbReference type="PANTHER" id="PTHR44688:SF16">
    <property type="entry name" value="DNA-BINDING TRANSCRIPTIONAL ACTIVATOR DEVR_DOSR"/>
    <property type="match status" value="1"/>
</dbReference>
<dbReference type="GO" id="GO:0006355">
    <property type="term" value="P:regulation of DNA-templated transcription"/>
    <property type="evidence" value="ECO:0007669"/>
    <property type="project" value="InterPro"/>
</dbReference>
<dbReference type="STRING" id="765698.Mesci_5573"/>
<feature type="domain" description="HTH luxR-type" evidence="4">
    <location>
        <begin position="172"/>
        <end position="237"/>
    </location>
</feature>
<dbReference type="PRINTS" id="PR00038">
    <property type="entry name" value="HTHLUXR"/>
</dbReference>
<dbReference type="eggNOG" id="COG2771">
    <property type="taxonomic scope" value="Bacteria"/>
</dbReference>
<dbReference type="SUPFAM" id="SSF75516">
    <property type="entry name" value="Pheromone-binding domain of LuxR-like quorum-sensing transcription factors"/>
    <property type="match status" value="1"/>
</dbReference>
<evidence type="ECO:0000256" key="2">
    <source>
        <dbReference type="ARBA" id="ARBA00023125"/>
    </source>
</evidence>
<accession>E8TFK4</accession>
<dbReference type="PATRIC" id="fig|765698.3.peg.6096"/>
<evidence type="ECO:0000259" key="4">
    <source>
        <dbReference type="PROSITE" id="PS50043"/>
    </source>
</evidence>
<dbReference type="RefSeq" id="WP_013533317.1">
    <property type="nucleotide sequence ID" value="NC_014923.1"/>
</dbReference>
<dbReference type="SMART" id="SM00421">
    <property type="entry name" value="HTH_LUXR"/>
    <property type="match status" value="1"/>
</dbReference>
<evidence type="ECO:0000313" key="5">
    <source>
        <dbReference type="EMBL" id="ADV14667.1"/>
    </source>
</evidence>
<dbReference type="AlphaFoldDB" id="E8TFK4"/>
<dbReference type="Gene3D" id="3.30.450.80">
    <property type="entry name" value="Transcription factor LuxR-like, autoinducer-binding domain"/>
    <property type="match status" value="1"/>
</dbReference>
<evidence type="ECO:0000256" key="1">
    <source>
        <dbReference type="ARBA" id="ARBA00023015"/>
    </source>
</evidence>
<dbReference type="PANTHER" id="PTHR44688">
    <property type="entry name" value="DNA-BINDING TRANSCRIPTIONAL ACTIVATOR DEVR_DOSR"/>
    <property type="match status" value="1"/>
</dbReference>
<reference evidence="6" key="1">
    <citation type="submission" date="2011-01" db="EMBL/GenBank/DDBJ databases">
        <title>Complete sequence of chromosome of Mesorhizobium ciceri bv. biserrulae WSM1271.</title>
        <authorList>
            <person name="Lucas S."/>
            <person name="Copeland A."/>
            <person name="Lapidus A."/>
            <person name="Cheng J.-F."/>
            <person name="Goodwin L."/>
            <person name="Pitluck S."/>
            <person name="Teshima H."/>
            <person name="Detter J.C."/>
            <person name="Han C."/>
            <person name="Tapia R."/>
            <person name="Land M."/>
            <person name="Hauser L."/>
            <person name="Kyrpides N."/>
            <person name="Ivanova N."/>
            <person name="Nandasena K."/>
            <person name="Reeve W.G."/>
            <person name="Howieson J.G."/>
            <person name="O'Hara G."/>
            <person name="Tiwari R.P."/>
            <person name="Woyke T."/>
        </authorList>
    </citation>
    <scope>NUCLEOTIDE SEQUENCE [LARGE SCALE GENOMIC DNA]</scope>
    <source>
        <strain evidence="6">HAMBI 2942 / LMG 23838 / WSM1271</strain>
    </source>
</reference>
<keyword evidence="1" id="KW-0805">Transcription regulation</keyword>
<dbReference type="InterPro" id="IPR005143">
    <property type="entry name" value="TF_LuxR_autoind-bd_dom"/>
</dbReference>
<dbReference type="GeneID" id="90992894"/>
<sequence length="241" mass="27313">MHRVFENFLEQLSESVDAVDLCETMASAAAALDFPLFAYFSCPSASGRKPRLISNYPPSWTSRYMQLRYHRHDPVILRGLQGWDTFDWGVDLARQHLPAAQQRILEEAARFGIRCGLTMSMHDHRGRFAALTLASDQSRPPLLRSLSRYEQALQLVAISFHIFARRRLAEDCVVDGVILTPREFECLKWAADGKSAWDISQILSVSKRTVTFHLENAKAKLGVRTINQAVARLASSRHSRS</sequence>
<dbReference type="OrthoDB" id="9803630at2"/>
<organism evidence="5 6">
    <name type="scientific">Mesorhizobium ciceri biovar biserrulae (strain HAMBI 2942 / LMG 23838 / WSM1271)</name>
    <dbReference type="NCBI Taxonomy" id="765698"/>
    <lineage>
        <taxon>Bacteria</taxon>
        <taxon>Pseudomonadati</taxon>
        <taxon>Pseudomonadota</taxon>
        <taxon>Alphaproteobacteria</taxon>
        <taxon>Hyphomicrobiales</taxon>
        <taxon>Phyllobacteriaceae</taxon>
        <taxon>Mesorhizobium</taxon>
    </lineage>
</organism>
<dbReference type="KEGG" id="mci:Mesci_5573"/>
<dbReference type="Pfam" id="PF03472">
    <property type="entry name" value="Autoind_bind"/>
    <property type="match status" value="1"/>
</dbReference>
<dbReference type="InterPro" id="IPR016032">
    <property type="entry name" value="Sig_transdc_resp-reg_C-effctor"/>
</dbReference>
<dbReference type="InterPro" id="IPR036388">
    <property type="entry name" value="WH-like_DNA-bd_sf"/>
</dbReference>
<keyword evidence="3" id="KW-0804">Transcription</keyword>
<dbReference type="HOGENOM" id="CLU_072786_5_1_5"/>
<dbReference type="CDD" id="cd06170">
    <property type="entry name" value="LuxR_C_like"/>
    <property type="match status" value="1"/>
</dbReference>
<evidence type="ECO:0000313" key="6">
    <source>
        <dbReference type="Proteomes" id="UP000007471"/>
    </source>
</evidence>
<dbReference type="GO" id="GO:0003677">
    <property type="term" value="F:DNA binding"/>
    <property type="evidence" value="ECO:0007669"/>
    <property type="project" value="UniProtKB-KW"/>
</dbReference>
<dbReference type="SUPFAM" id="SSF46894">
    <property type="entry name" value="C-terminal effector domain of the bipartite response regulators"/>
    <property type="match status" value="1"/>
</dbReference>
<dbReference type="PROSITE" id="PS00622">
    <property type="entry name" value="HTH_LUXR_1"/>
    <property type="match status" value="1"/>
</dbReference>